<accession>A0A1I7F6K1</accession>
<proteinExistence type="predicted"/>
<dbReference type="EMBL" id="FPBX01000001">
    <property type="protein sequence ID" value="SFU31749.1"/>
    <property type="molecule type" value="Genomic_DNA"/>
</dbReference>
<keyword evidence="2" id="KW-1185">Reference proteome</keyword>
<name>A0A1I7F6K1_9BURK</name>
<dbReference type="RefSeq" id="WP_054255428.1">
    <property type="nucleotide sequence ID" value="NZ_CYIG01000007.1"/>
</dbReference>
<organism evidence="1 2">
    <name type="scientific">Paenacidovorax caeni</name>
    <dbReference type="NCBI Taxonomy" id="343013"/>
    <lineage>
        <taxon>Bacteria</taxon>
        <taxon>Pseudomonadati</taxon>
        <taxon>Pseudomonadota</taxon>
        <taxon>Betaproteobacteria</taxon>
        <taxon>Burkholderiales</taxon>
        <taxon>Comamonadaceae</taxon>
        <taxon>Paenacidovorax</taxon>
    </lineage>
</organism>
<evidence type="ECO:0000313" key="1">
    <source>
        <dbReference type="EMBL" id="SFU31749.1"/>
    </source>
</evidence>
<evidence type="ECO:0000313" key="2">
    <source>
        <dbReference type="Proteomes" id="UP000183656"/>
    </source>
</evidence>
<gene>
    <name evidence="1" type="ORF">SAMN04489707_1001204</name>
</gene>
<reference evidence="1 2" key="1">
    <citation type="submission" date="2016-10" db="EMBL/GenBank/DDBJ databases">
        <authorList>
            <person name="de Groot N.N."/>
        </authorList>
    </citation>
    <scope>NUCLEOTIDE SEQUENCE [LARGE SCALE GENOMIC DNA]</scope>
    <source>
        <strain evidence="1 2">R-24608</strain>
    </source>
</reference>
<dbReference type="Proteomes" id="UP000183656">
    <property type="component" value="Unassembled WGS sequence"/>
</dbReference>
<protein>
    <submittedName>
        <fullName evidence="1">Uncharacterized protein</fullName>
    </submittedName>
</protein>
<sequence length="74" mass="7981">MYDVKKQARSAAEAYKMRQANITIQLAALLDAQRAHAGDAAKEPRHWGYAGDLESVEELLSKAVEALGGKPVTA</sequence>
<dbReference type="OrthoDB" id="8819146at2"/>
<dbReference type="AlphaFoldDB" id="A0A1I7F6K1"/>